<comment type="caution">
    <text evidence="2">The sequence shown here is derived from an EMBL/GenBank/DDBJ whole genome shotgun (WGS) entry which is preliminary data.</text>
</comment>
<feature type="compositionally biased region" description="Polar residues" evidence="1">
    <location>
        <begin position="198"/>
        <end position="207"/>
    </location>
</feature>
<dbReference type="Proteomes" id="UP000784294">
    <property type="component" value="Unassembled WGS sequence"/>
</dbReference>
<reference evidence="2" key="1">
    <citation type="submission" date="2018-11" db="EMBL/GenBank/DDBJ databases">
        <authorList>
            <consortium name="Pathogen Informatics"/>
        </authorList>
    </citation>
    <scope>NUCLEOTIDE SEQUENCE</scope>
</reference>
<feature type="region of interest" description="Disordered" evidence="1">
    <location>
        <begin position="113"/>
        <end position="170"/>
    </location>
</feature>
<feature type="region of interest" description="Disordered" evidence="1">
    <location>
        <begin position="189"/>
        <end position="213"/>
    </location>
</feature>
<evidence type="ECO:0000256" key="1">
    <source>
        <dbReference type="SAM" id="MobiDB-lite"/>
    </source>
</evidence>
<proteinExistence type="predicted"/>
<feature type="region of interest" description="Disordered" evidence="1">
    <location>
        <begin position="16"/>
        <end position="51"/>
    </location>
</feature>
<gene>
    <name evidence="2" type="ORF">PXEA_LOCUS27529</name>
</gene>
<keyword evidence="3" id="KW-1185">Reference proteome</keyword>
<sequence length="353" mass="37004">MRTKLVGAPVLLTVRRLPPGRPANPGLEAANDGLSEASSPSSALLPNNTSSSGHFCSGVVSASGDRMPRHEYSLPSNSVMIQPQRQPALPSASHGQPRGAALYMVPAKRCQAPVVGNTSPDPSRSNVRTNPADSQSAWPHSTMGRQTPKKTTPFSAHRSPPHRLQPSSGLVTDHLGRYWCPVDSPNEQTHWLSGHGPSGNQPHSASISPPRGPVISTIDALSNTPNTNNALMASSSRLLLSDFVLLRFEIPLIPVAKPSFSRTCQSGSPSGEASSSSGRSASKTMRLGVSVQMMTPVEDGGKHEEGTANVVVDCFHNLGGVVVKGIIEGGAAFQVSITFGPVDDADEGENLLA</sequence>
<protein>
    <submittedName>
        <fullName evidence="2">Uncharacterized protein</fullName>
    </submittedName>
</protein>
<organism evidence="2 3">
    <name type="scientific">Protopolystoma xenopodis</name>
    <dbReference type="NCBI Taxonomy" id="117903"/>
    <lineage>
        <taxon>Eukaryota</taxon>
        <taxon>Metazoa</taxon>
        <taxon>Spiralia</taxon>
        <taxon>Lophotrochozoa</taxon>
        <taxon>Platyhelminthes</taxon>
        <taxon>Monogenea</taxon>
        <taxon>Polyopisthocotylea</taxon>
        <taxon>Polystomatidea</taxon>
        <taxon>Polystomatidae</taxon>
        <taxon>Protopolystoma</taxon>
    </lineage>
</organism>
<evidence type="ECO:0000313" key="2">
    <source>
        <dbReference type="EMBL" id="VEL34089.1"/>
    </source>
</evidence>
<feature type="compositionally biased region" description="Polar residues" evidence="1">
    <location>
        <begin position="116"/>
        <end position="154"/>
    </location>
</feature>
<dbReference type="AlphaFoldDB" id="A0A3S5FFV0"/>
<feature type="compositionally biased region" description="Low complexity" evidence="1">
    <location>
        <begin position="266"/>
        <end position="282"/>
    </location>
</feature>
<feature type="region of interest" description="Disordered" evidence="1">
    <location>
        <begin position="261"/>
        <end position="285"/>
    </location>
</feature>
<accession>A0A3S5FFV0</accession>
<name>A0A3S5FFV0_9PLAT</name>
<evidence type="ECO:0000313" key="3">
    <source>
        <dbReference type="Proteomes" id="UP000784294"/>
    </source>
</evidence>
<dbReference type="EMBL" id="CAAALY010246961">
    <property type="protein sequence ID" value="VEL34089.1"/>
    <property type="molecule type" value="Genomic_DNA"/>
</dbReference>
<feature type="compositionally biased region" description="Low complexity" evidence="1">
    <location>
        <begin position="35"/>
        <end position="51"/>
    </location>
</feature>